<name>A0A7S8BDI7_9VIRU</name>
<keyword evidence="4" id="KW-1185">Reference proteome</keyword>
<keyword evidence="1" id="KW-0175">Coiled coil</keyword>
<evidence type="ECO:0000313" key="4">
    <source>
        <dbReference type="Proteomes" id="UP001162098"/>
    </source>
</evidence>
<dbReference type="EMBL" id="MW018138">
    <property type="protein sequence ID" value="QPB44239.1"/>
    <property type="molecule type" value="Genomic_DNA"/>
</dbReference>
<dbReference type="Proteomes" id="UP001162098">
    <property type="component" value="Segment"/>
</dbReference>
<evidence type="ECO:0000256" key="2">
    <source>
        <dbReference type="SAM" id="MobiDB-lite"/>
    </source>
</evidence>
<dbReference type="KEGG" id="vg:80543435"/>
<feature type="region of interest" description="Disordered" evidence="2">
    <location>
        <begin position="85"/>
        <end position="114"/>
    </location>
</feature>
<feature type="compositionally biased region" description="Acidic residues" evidence="2">
    <location>
        <begin position="9"/>
        <end position="37"/>
    </location>
</feature>
<evidence type="ECO:0000256" key="1">
    <source>
        <dbReference type="SAM" id="Coils"/>
    </source>
</evidence>
<feature type="compositionally biased region" description="Polar residues" evidence="2">
    <location>
        <begin position="103"/>
        <end position="114"/>
    </location>
</feature>
<accession>A0A7S8BDI7</accession>
<feature type="coiled-coil region" evidence="1">
    <location>
        <begin position="53"/>
        <end position="80"/>
    </location>
</feature>
<organism evidence="3 4">
    <name type="scientific">Medusavirus stheno T3</name>
    <dbReference type="NCBI Taxonomy" id="3069717"/>
    <lineage>
        <taxon>Viruses</taxon>
        <taxon>Varidnaviria</taxon>
        <taxon>Bamfordvirae</taxon>
        <taxon>Nucleocytoviricota</taxon>
        <taxon>Megaviricetes</taxon>
        <taxon>Mamonoviridae</taxon>
        <taxon>Medusavirus</taxon>
        <taxon>Medusavirus sthenus</taxon>
    </lineage>
</organism>
<proteinExistence type="predicted"/>
<reference evidence="3 4" key="1">
    <citation type="submission" date="2020-09" db="EMBL/GenBank/DDBJ databases">
        <authorList>
            <person name="Zhang R."/>
            <person name="Garcia K."/>
            <person name="Ogata H."/>
        </authorList>
    </citation>
    <scope>NUCLEOTIDE SEQUENCE [LARGE SCALE GENOMIC DNA]</scope>
    <source>
        <strain evidence="4">stheno</strain>
    </source>
</reference>
<feature type="region of interest" description="Disordered" evidence="2">
    <location>
        <begin position="1"/>
        <end position="50"/>
    </location>
</feature>
<protein>
    <submittedName>
        <fullName evidence="3">Uncharacterized protein</fullName>
    </submittedName>
</protein>
<sequence length="183" mass="20547">MQYHRGEADEYDYDDEEDDILASSSDDDDENPTEEQSESIRWMKGTDQKLDGIAKRTAELEETERRIAQATNDNLQLHEMLKLIPEIAPPASPRRQRPSTRTNNDAPASLSTAGRSRVFAETLSQVSRRIDALRDDGRAPELLEAWCTLAAVLSEVPTDINSAEQPEVVARRLSARLLANLNK</sequence>
<evidence type="ECO:0000313" key="3">
    <source>
        <dbReference type="EMBL" id="QPB44239.1"/>
    </source>
</evidence>